<keyword evidence="1" id="KW-1133">Transmembrane helix</keyword>
<dbReference type="GO" id="GO:0016740">
    <property type="term" value="F:transferase activity"/>
    <property type="evidence" value="ECO:0007669"/>
    <property type="project" value="UniProtKB-KW"/>
</dbReference>
<dbReference type="InterPro" id="IPR018649">
    <property type="entry name" value="SHOCT"/>
</dbReference>
<keyword evidence="1" id="KW-0812">Transmembrane</keyword>
<evidence type="ECO:0000259" key="2">
    <source>
        <dbReference type="Pfam" id="PF09851"/>
    </source>
</evidence>
<dbReference type="AlphaFoldDB" id="A0A255ELZ6"/>
<accession>A0A255ELZ6</accession>
<dbReference type="RefSeq" id="WP_094452552.1">
    <property type="nucleotide sequence ID" value="NZ_NMVJ01000001.1"/>
</dbReference>
<keyword evidence="4" id="KW-1185">Reference proteome</keyword>
<feature type="domain" description="SHOCT" evidence="2">
    <location>
        <begin position="57"/>
        <end position="81"/>
    </location>
</feature>
<reference evidence="3 4" key="1">
    <citation type="submission" date="2017-07" db="EMBL/GenBank/DDBJ databases">
        <title>Draft whole genome sequences of clinical Proprionibacteriaceae strains.</title>
        <authorList>
            <person name="Bernier A.-M."/>
            <person name="Bernard K."/>
            <person name="Domingo M.-C."/>
        </authorList>
    </citation>
    <scope>NUCLEOTIDE SEQUENCE [LARGE SCALE GENOMIC DNA]</scope>
    <source>
        <strain evidence="3 4">NML 150081</strain>
    </source>
</reference>
<feature type="transmembrane region" description="Helical" evidence="1">
    <location>
        <begin position="12"/>
        <end position="35"/>
    </location>
</feature>
<evidence type="ECO:0000313" key="4">
    <source>
        <dbReference type="Proteomes" id="UP000216300"/>
    </source>
</evidence>
<keyword evidence="1" id="KW-0472">Membrane</keyword>
<evidence type="ECO:0000256" key="1">
    <source>
        <dbReference type="SAM" id="Phobius"/>
    </source>
</evidence>
<dbReference type="Pfam" id="PF09851">
    <property type="entry name" value="SHOCT"/>
    <property type="match status" value="1"/>
</dbReference>
<evidence type="ECO:0000313" key="3">
    <source>
        <dbReference type="EMBL" id="OYN92557.1"/>
    </source>
</evidence>
<name>A0A255ELZ6_9ACTN</name>
<protein>
    <submittedName>
        <fullName evidence="3">Amino acid acetyltransferase</fullName>
    </submittedName>
</protein>
<dbReference type="Proteomes" id="UP000216300">
    <property type="component" value="Unassembled WGS sequence"/>
</dbReference>
<dbReference type="OrthoDB" id="3748887at2"/>
<organism evidence="3 4">
    <name type="scientific">Parenemella sanctibonifatiensis</name>
    <dbReference type="NCBI Taxonomy" id="2016505"/>
    <lineage>
        <taxon>Bacteria</taxon>
        <taxon>Bacillati</taxon>
        <taxon>Actinomycetota</taxon>
        <taxon>Actinomycetes</taxon>
        <taxon>Propionibacteriales</taxon>
        <taxon>Propionibacteriaceae</taxon>
        <taxon>Parenemella</taxon>
    </lineage>
</organism>
<dbReference type="EMBL" id="NMVJ01000001">
    <property type="protein sequence ID" value="OYN92557.1"/>
    <property type="molecule type" value="Genomic_DNA"/>
</dbReference>
<comment type="caution">
    <text evidence="3">The sequence shown here is derived from an EMBL/GenBank/DDBJ whole genome shotgun (WGS) entry which is preliminary data.</text>
</comment>
<keyword evidence="3" id="KW-0808">Transferase</keyword>
<proteinExistence type="predicted"/>
<sequence length="89" mass="10456">MGWNWGHMGGWGMVWGWLFLALFVVGLVVLMVVLVRLLSGRDRRSDEVHRSGRSRAREVLDERYARGEIDDTEYDERRRRLDEPGRPEA</sequence>
<gene>
    <name evidence="3" type="ORF">CGZ91_03505</name>
</gene>